<comment type="caution">
    <text evidence="7">The sequence shown here is derived from an EMBL/GenBank/DDBJ whole genome shotgun (WGS) entry which is preliminary data.</text>
</comment>
<evidence type="ECO:0000313" key="8">
    <source>
        <dbReference type="Proteomes" id="UP000534306"/>
    </source>
</evidence>
<dbReference type="SUPFAM" id="SSF53807">
    <property type="entry name" value="Helical backbone' metal receptor"/>
    <property type="match status" value="1"/>
</dbReference>
<organism evidence="7 8">
    <name type="scientific">Kribbella sandramycini</name>
    <dbReference type="NCBI Taxonomy" id="60450"/>
    <lineage>
        <taxon>Bacteria</taxon>
        <taxon>Bacillati</taxon>
        <taxon>Actinomycetota</taxon>
        <taxon>Actinomycetes</taxon>
        <taxon>Propionibacteriales</taxon>
        <taxon>Kribbellaceae</taxon>
        <taxon>Kribbella</taxon>
    </lineage>
</organism>
<dbReference type="Gene3D" id="3.40.50.1980">
    <property type="entry name" value="Nitrogenase molybdenum iron protein domain"/>
    <property type="match status" value="2"/>
</dbReference>
<evidence type="ECO:0000313" key="9">
    <source>
        <dbReference type="Proteomes" id="UP000553957"/>
    </source>
</evidence>
<comment type="similarity">
    <text evidence="2">Belongs to the bacterial solute-binding protein 8 family.</text>
</comment>
<proteinExistence type="inferred from homology"/>
<accession>A0A7Y4L7I7</accession>
<evidence type="ECO:0000256" key="3">
    <source>
        <dbReference type="ARBA" id="ARBA00022448"/>
    </source>
</evidence>
<dbReference type="InterPro" id="IPR002491">
    <property type="entry name" value="ABC_transptr_periplasmic_BD"/>
</dbReference>
<evidence type="ECO:0000256" key="4">
    <source>
        <dbReference type="ARBA" id="ARBA00022729"/>
    </source>
</evidence>
<evidence type="ECO:0000256" key="1">
    <source>
        <dbReference type="ARBA" id="ARBA00004196"/>
    </source>
</evidence>
<dbReference type="RefSeq" id="WP_171679130.1">
    <property type="nucleotide sequence ID" value="NZ_BAAAGT010000020.1"/>
</dbReference>
<dbReference type="PROSITE" id="PS50983">
    <property type="entry name" value="FE_B12_PBP"/>
    <property type="match status" value="1"/>
</dbReference>
<evidence type="ECO:0000259" key="5">
    <source>
        <dbReference type="PROSITE" id="PS50983"/>
    </source>
</evidence>
<dbReference type="PANTHER" id="PTHR30532">
    <property type="entry name" value="IRON III DICITRATE-BINDING PERIPLASMIC PROTEIN"/>
    <property type="match status" value="1"/>
</dbReference>
<sequence length="323" mass="33989">MTAVTLLPENNLHRRQFLTVSAGLTASLLTACGADDAGPAPAARRTVATDKGPVEVPMVAQRVVCADFYGAFAVVDLGMIPIAAAGTGYADTGPRYAPKLKGVTLIGDFTEPNPERVAAAGPDLILRTIDTSDALYRQLSEIAPTVVISFQKLTLPDVAVRCGEVLGRKPQADALLALYRQRCAELKTKYADTLARLTFTFAQAASDATFWTLGKAWTDTQVLLDCGGRLAAPSATQDKATQEYSTERIGILKDSDVLLIPAGPDGKTAAPDNAPLTGSPLWPTLPAVRAGRVYPVVSGASSLGNALELVDRLDVVLGELKEA</sequence>
<gene>
    <name evidence="6" type="ORF">HNR71_005884</name>
    <name evidence="7" type="ORF">HPO96_36880</name>
</gene>
<dbReference type="EMBL" id="JACHKF010000001">
    <property type="protein sequence ID" value="MBB6570247.1"/>
    <property type="molecule type" value="Genomic_DNA"/>
</dbReference>
<dbReference type="Proteomes" id="UP000553957">
    <property type="component" value="Unassembled WGS sequence"/>
</dbReference>
<dbReference type="InterPro" id="IPR006311">
    <property type="entry name" value="TAT_signal"/>
</dbReference>
<keyword evidence="3" id="KW-0813">Transport</keyword>
<keyword evidence="4" id="KW-0732">Signal</keyword>
<dbReference type="GO" id="GO:0030288">
    <property type="term" value="C:outer membrane-bounded periplasmic space"/>
    <property type="evidence" value="ECO:0007669"/>
    <property type="project" value="TreeGrafter"/>
</dbReference>
<dbReference type="GO" id="GO:1901678">
    <property type="term" value="P:iron coordination entity transport"/>
    <property type="evidence" value="ECO:0007669"/>
    <property type="project" value="UniProtKB-ARBA"/>
</dbReference>
<evidence type="ECO:0000256" key="2">
    <source>
        <dbReference type="ARBA" id="ARBA00008814"/>
    </source>
</evidence>
<dbReference type="EMBL" id="JABJRC010000017">
    <property type="protein sequence ID" value="NOL45834.1"/>
    <property type="molecule type" value="Genomic_DNA"/>
</dbReference>
<evidence type="ECO:0000313" key="6">
    <source>
        <dbReference type="EMBL" id="MBB6570247.1"/>
    </source>
</evidence>
<name>A0A7Y4L7I7_9ACTN</name>
<dbReference type="AlphaFoldDB" id="A0A7Y4L7I7"/>
<dbReference type="Pfam" id="PF01497">
    <property type="entry name" value="Peripla_BP_2"/>
    <property type="match status" value="1"/>
</dbReference>
<comment type="subcellular location">
    <subcellularLocation>
        <location evidence="1">Cell envelope</location>
    </subcellularLocation>
</comment>
<dbReference type="PANTHER" id="PTHR30532:SF25">
    <property type="entry name" value="IRON(III) DICITRATE-BINDING PERIPLASMIC PROTEIN"/>
    <property type="match status" value="1"/>
</dbReference>
<dbReference type="PROSITE" id="PS51318">
    <property type="entry name" value="TAT"/>
    <property type="match status" value="1"/>
</dbReference>
<dbReference type="InterPro" id="IPR051313">
    <property type="entry name" value="Bact_iron-sidero_bind"/>
</dbReference>
<reference evidence="7 8" key="1">
    <citation type="submission" date="2020-05" db="EMBL/GenBank/DDBJ databases">
        <title>Genome sequence of Kribbella sandramycini ATCC 39419.</title>
        <authorList>
            <person name="Maclea K.S."/>
            <person name="Fair J.L."/>
        </authorList>
    </citation>
    <scope>NUCLEOTIDE SEQUENCE [LARGE SCALE GENOMIC DNA]</scope>
    <source>
        <strain evidence="7 8">ATCC 39419</strain>
    </source>
</reference>
<dbReference type="Proteomes" id="UP000534306">
    <property type="component" value="Unassembled WGS sequence"/>
</dbReference>
<reference evidence="6 9" key="2">
    <citation type="submission" date="2020-08" db="EMBL/GenBank/DDBJ databases">
        <title>Sequencing the genomes of 1000 actinobacteria strains.</title>
        <authorList>
            <person name="Klenk H.-P."/>
        </authorList>
    </citation>
    <scope>NUCLEOTIDE SEQUENCE [LARGE SCALE GENOMIC DNA]</scope>
    <source>
        <strain evidence="6 9">DSM 15626</strain>
    </source>
</reference>
<evidence type="ECO:0000313" key="7">
    <source>
        <dbReference type="EMBL" id="NOL45834.1"/>
    </source>
</evidence>
<keyword evidence="8" id="KW-1185">Reference proteome</keyword>
<protein>
    <submittedName>
        <fullName evidence="7">ABC transporter substrate-binding protein</fullName>
    </submittedName>
    <submittedName>
        <fullName evidence="6">Iron complex transport system substrate-binding protein</fullName>
    </submittedName>
</protein>
<feature type="domain" description="Fe/B12 periplasmic-binding" evidence="5">
    <location>
        <begin position="62"/>
        <end position="323"/>
    </location>
</feature>